<reference evidence="2" key="1">
    <citation type="submission" date="2023-03" db="UniProtKB">
        <authorList>
            <consortium name="EnsemblPlants"/>
        </authorList>
    </citation>
    <scope>IDENTIFICATION</scope>
</reference>
<proteinExistence type="predicted"/>
<evidence type="ECO:0000313" key="2">
    <source>
        <dbReference type="EnsemblPlants" id="MELO3C001561.2.1"/>
    </source>
</evidence>
<dbReference type="AlphaFoldDB" id="A0A9I9CD93"/>
<dbReference type="Gramene" id="MELO3C001561.2.1">
    <property type="protein sequence ID" value="MELO3C001561.2.1"/>
    <property type="gene ID" value="MELO3C001561.2"/>
</dbReference>
<organism evidence="2">
    <name type="scientific">Cucumis melo</name>
    <name type="common">Muskmelon</name>
    <dbReference type="NCBI Taxonomy" id="3656"/>
    <lineage>
        <taxon>Eukaryota</taxon>
        <taxon>Viridiplantae</taxon>
        <taxon>Streptophyta</taxon>
        <taxon>Embryophyta</taxon>
        <taxon>Tracheophyta</taxon>
        <taxon>Spermatophyta</taxon>
        <taxon>Magnoliopsida</taxon>
        <taxon>eudicotyledons</taxon>
        <taxon>Gunneridae</taxon>
        <taxon>Pentapetalae</taxon>
        <taxon>rosids</taxon>
        <taxon>fabids</taxon>
        <taxon>Cucurbitales</taxon>
        <taxon>Cucurbitaceae</taxon>
        <taxon>Benincaseae</taxon>
        <taxon>Cucumis</taxon>
    </lineage>
</organism>
<sequence length="54" mass="5860">MPMPSKQVPAFWPPPLSPFPSPPSSPPPLKSSSFLTPMASPPEMSLLLTTVWKN</sequence>
<feature type="region of interest" description="Disordered" evidence="1">
    <location>
        <begin position="1"/>
        <end position="40"/>
    </location>
</feature>
<feature type="compositionally biased region" description="Pro residues" evidence="1">
    <location>
        <begin position="11"/>
        <end position="29"/>
    </location>
</feature>
<dbReference type="EnsemblPlants" id="MELO3C001561.2.1">
    <property type="protein sequence ID" value="MELO3C001561.2.1"/>
    <property type="gene ID" value="MELO3C001561.2"/>
</dbReference>
<protein>
    <submittedName>
        <fullName evidence="2">Uncharacterized protein</fullName>
    </submittedName>
</protein>
<accession>A0A9I9CD93</accession>
<evidence type="ECO:0000256" key="1">
    <source>
        <dbReference type="SAM" id="MobiDB-lite"/>
    </source>
</evidence>
<name>A0A9I9CD93_CUCME</name>